<protein>
    <recommendedName>
        <fullName evidence="3">Roadblock/LC7 domain protein</fullName>
    </recommendedName>
</protein>
<evidence type="ECO:0000313" key="2">
    <source>
        <dbReference type="Proteomes" id="UP000321408"/>
    </source>
</evidence>
<dbReference type="RefSeq" id="WP_147664676.1">
    <property type="nucleotide sequence ID" value="NZ_CP042905.2"/>
</dbReference>
<dbReference type="EMBL" id="CP042905">
    <property type="protein sequence ID" value="QEE17791.1"/>
    <property type="molecule type" value="Genomic_DNA"/>
</dbReference>
<proteinExistence type="predicted"/>
<dbReference type="Proteomes" id="UP000321408">
    <property type="component" value="Chromosome"/>
</dbReference>
<organism evidence="1 2">
    <name type="scientific">Promethearchaeum syntrophicum</name>
    <dbReference type="NCBI Taxonomy" id="2594042"/>
    <lineage>
        <taxon>Archaea</taxon>
        <taxon>Promethearchaeati</taxon>
        <taxon>Promethearchaeota</taxon>
        <taxon>Promethearchaeia</taxon>
        <taxon>Promethearchaeales</taxon>
        <taxon>Promethearchaeaceae</taxon>
        <taxon>Promethearchaeum</taxon>
    </lineage>
</organism>
<reference evidence="1 2" key="1">
    <citation type="journal article" date="2020" name="Nature">
        <title>Isolation of an archaeon at the prokaryote-eukaryote interface.</title>
        <authorList>
            <person name="Imachi H."/>
            <person name="Nobu M.K."/>
            <person name="Nakahara N."/>
            <person name="Morono Y."/>
            <person name="Ogawara M."/>
            <person name="Takaki Y."/>
            <person name="Takano Y."/>
            <person name="Uematsu K."/>
            <person name="Ikuta T."/>
            <person name="Ito M."/>
            <person name="Matsui Y."/>
            <person name="Miyazaki M."/>
            <person name="Murata K."/>
            <person name="Saito Y."/>
            <person name="Sakai S."/>
            <person name="Song C."/>
            <person name="Tasumi E."/>
            <person name="Yamanaka Y."/>
            <person name="Yamaguchi T."/>
            <person name="Kamagata Y."/>
            <person name="Tamaki H."/>
            <person name="Takai K."/>
        </authorList>
    </citation>
    <scope>NUCLEOTIDE SEQUENCE [LARGE SCALE GENOMIC DNA]</scope>
    <source>
        <strain evidence="1 2">MK-D1</strain>
    </source>
</reference>
<reference evidence="1 2" key="2">
    <citation type="journal article" date="2024" name="Int. J. Syst. Evol. Microbiol.">
        <title>Promethearchaeum syntrophicum gen. nov., sp. nov., an anaerobic, obligately syntrophic archaeon, the first isolate of the lineage 'Asgard' archaea, and proposal of the new archaeal phylum Promethearchaeota phyl. nov. and kingdom Promethearchaeati regn. nov.</title>
        <authorList>
            <person name="Imachi H."/>
            <person name="Nobu M.K."/>
            <person name="Kato S."/>
            <person name="Takaki Y."/>
            <person name="Miyazaki M."/>
            <person name="Miyata M."/>
            <person name="Ogawara M."/>
            <person name="Saito Y."/>
            <person name="Sakai S."/>
            <person name="Tahara Y.O."/>
            <person name="Takano Y."/>
            <person name="Tasumi E."/>
            <person name="Uematsu K."/>
            <person name="Yoshimura T."/>
            <person name="Itoh T."/>
            <person name="Ohkuma M."/>
            <person name="Takai K."/>
        </authorList>
    </citation>
    <scope>NUCLEOTIDE SEQUENCE [LARGE SCALE GENOMIC DNA]</scope>
    <source>
        <strain evidence="1 2">MK-D1</strain>
    </source>
</reference>
<dbReference type="GeneID" id="41331597"/>
<dbReference type="KEGG" id="psyt:DSAG12_03629"/>
<accession>A0A5B9DFI9</accession>
<dbReference type="AlphaFoldDB" id="A0A5B9DFI9"/>
<name>A0A5B9DFI9_9ARCH</name>
<gene>
    <name evidence="1" type="ORF">DSAG12_03629</name>
</gene>
<sequence>MNAKDSNRLDTILKDILYKIPETLHVMIMDRDGNLISARSRWDTYSNTTNLEKDFASTVSAFTAPMFESAAIQGAFMNFGEVTTQLTEYTNKFMILIGIGEEGVLNTFVEKSVSVQHLIKIIESYKHEISYILTDQLHILKTPITQEIKALFYTEIGLKI</sequence>
<dbReference type="SUPFAM" id="SSF103196">
    <property type="entry name" value="Roadblock/LC7 domain"/>
    <property type="match status" value="1"/>
</dbReference>
<evidence type="ECO:0000313" key="1">
    <source>
        <dbReference type="EMBL" id="QEE17791.1"/>
    </source>
</evidence>
<evidence type="ECO:0008006" key="3">
    <source>
        <dbReference type="Google" id="ProtNLM"/>
    </source>
</evidence>
<dbReference type="Gene3D" id="3.30.450.30">
    <property type="entry name" value="Dynein light chain 2a, cytoplasmic"/>
    <property type="match status" value="1"/>
</dbReference>
<keyword evidence="2" id="KW-1185">Reference proteome</keyword>